<dbReference type="InterPro" id="IPR042251">
    <property type="entry name" value="EutC_C"/>
</dbReference>
<dbReference type="PANTHER" id="PTHR39330:SF1">
    <property type="entry name" value="ETHANOLAMINE AMMONIA-LYASE SMALL SUBUNIT"/>
    <property type="match status" value="1"/>
</dbReference>
<comment type="pathway">
    <text evidence="8">Amine and polyamine degradation; ethanolamine degradation.</text>
</comment>
<dbReference type="InterPro" id="IPR042255">
    <property type="entry name" value="EutC_N"/>
</dbReference>
<dbReference type="HAMAP" id="MF_00601">
    <property type="entry name" value="EutC"/>
    <property type="match status" value="1"/>
</dbReference>
<dbReference type="Proteomes" id="UP000198604">
    <property type="component" value="Unassembled WGS sequence"/>
</dbReference>
<comment type="cofactor">
    <cofactor evidence="8">
        <name>adenosylcob(III)alamin</name>
        <dbReference type="ChEBI" id="CHEBI:18408"/>
    </cofactor>
    <text evidence="8">Binds between the large and small subunits.</text>
</comment>
<protein>
    <recommendedName>
        <fullName evidence="7 8">Ethanolamine ammonia-lyase small subunit</fullName>
        <shortName evidence="8">EAL small subunit</shortName>
        <ecNumber evidence="6 8">4.3.1.7</ecNumber>
    </recommendedName>
</protein>
<dbReference type="GO" id="GO:0006520">
    <property type="term" value="P:amino acid metabolic process"/>
    <property type="evidence" value="ECO:0007669"/>
    <property type="project" value="InterPro"/>
</dbReference>
<evidence type="ECO:0000256" key="4">
    <source>
        <dbReference type="ARBA" id="ARBA00024446"/>
    </source>
</evidence>
<feature type="binding site" evidence="8">
    <location>
        <position position="249"/>
    </location>
    <ligand>
        <name>adenosylcob(III)alamin</name>
        <dbReference type="ChEBI" id="CHEBI:18408"/>
    </ligand>
</feature>
<reference evidence="10" key="1">
    <citation type="submission" date="2015-03" db="EMBL/GenBank/DDBJ databases">
        <authorList>
            <person name="Urmite Genomes"/>
        </authorList>
    </citation>
    <scope>NUCLEOTIDE SEQUENCE [LARGE SCALE GENOMIC DNA]</scope>
    <source>
        <strain evidence="10">FF10</strain>
    </source>
</reference>
<evidence type="ECO:0000256" key="7">
    <source>
        <dbReference type="ARBA" id="ARBA00069181"/>
    </source>
</evidence>
<sequence>MDEMQLKELIRSYLSEMEKPVQSDVVVTADSSTESVSSEVNESKSTIGSKLIPNPASTIIEDGIIPDITEVNIQEQFLIPNAINEEAYRKIKKFTPARLGLWRAGNRYLTQTVLRFRADHATAQDAVFSYVSEDFIKEMEFIPVQTCASTKDEYLTRPDLGRIFSTETQKFIKENCKPNQKVQIVVGDGLSSSAIEANTKDFLPALKQGLKMFGLDYSEILFIKHARVAAMDQIAELTGAEVICMIVGERPGLVTAESMSAYLAYRPTVGMPESKRTVVSNIQKGGTPAVEAGAYVAEIIKKILDHKKSGVELK</sequence>
<dbReference type="GO" id="GO:0008851">
    <property type="term" value="F:ethanolamine ammonia-lyase activity"/>
    <property type="evidence" value="ECO:0007669"/>
    <property type="project" value="UniProtKB-UniRule"/>
</dbReference>
<dbReference type="InterPro" id="IPR009246">
    <property type="entry name" value="EutC"/>
</dbReference>
<evidence type="ECO:0000256" key="3">
    <source>
        <dbReference type="ARBA" id="ARBA00023285"/>
    </source>
</evidence>
<comment type="subcellular location">
    <subcellularLocation>
        <location evidence="8">Bacterial microcompartment</location>
    </subcellularLocation>
</comment>
<keyword evidence="3 8" id="KW-0170">Cobalt</keyword>
<dbReference type="GO" id="GO:0046336">
    <property type="term" value="P:ethanolamine catabolic process"/>
    <property type="evidence" value="ECO:0007669"/>
    <property type="project" value="UniProtKB-UniRule"/>
</dbReference>
<dbReference type="Gene3D" id="1.10.30.40">
    <property type="entry name" value="Ethanolamine ammonia-lyase light chain (EutC), N-terminal domain"/>
    <property type="match status" value="1"/>
</dbReference>
<dbReference type="UniPathway" id="UPA00560"/>
<evidence type="ECO:0000256" key="5">
    <source>
        <dbReference type="ARBA" id="ARBA00052081"/>
    </source>
</evidence>
<dbReference type="Gene3D" id="3.40.50.11240">
    <property type="entry name" value="Ethanolamine ammonia-lyase light chain (EutC)"/>
    <property type="match status" value="1"/>
</dbReference>
<dbReference type="STRING" id="1608583.BN1356_01942"/>
<dbReference type="RefSeq" id="WP_093651136.1">
    <property type="nucleotide sequence ID" value="NZ_CTEN01000004.1"/>
</dbReference>
<organism evidence="9 10">
    <name type="scientific">Streptococcus varani</name>
    <dbReference type="NCBI Taxonomy" id="1608583"/>
    <lineage>
        <taxon>Bacteria</taxon>
        <taxon>Bacillati</taxon>
        <taxon>Bacillota</taxon>
        <taxon>Bacilli</taxon>
        <taxon>Lactobacillales</taxon>
        <taxon>Streptococcaceae</taxon>
        <taxon>Streptococcus</taxon>
    </lineage>
</organism>
<evidence type="ECO:0000256" key="2">
    <source>
        <dbReference type="ARBA" id="ARBA00023239"/>
    </source>
</evidence>
<keyword evidence="10" id="KW-1185">Reference proteome</keyword>
<dbReference type="EC" id="4.3.1.7" evidence="6 8"/>
<dbReference type="Pfam" id="PF05985">
    <property type="entry name" value="EutC"/>
    <property type="match status" value="1"/>
</dbReference>
<evidence type="ECO:0000313" key="10">
    <source>
        <dbReference type="Proteomes" id="UP000198604"/>
    </source>
</evidence>
<proteinExistence type="inferred from homology"/>
<dbReference type="GO" id="GO:0031419">
    <property type="term" value="F:cobalamin binding"/>
    <property type="evidence" value="ECO:0007669"/>
    <property type="project" value="UniProtKB-UniRule"/>
</dbReference>
<dbReference type="OrthoDB" id="114248at2"/>
<name>A0A0E4CTD6_9STRE</name>
<accession>A0A0E4CTD6</accession>
<keyword evidence="4 8" id="KW-1283">Bacterial microcompartment</keyword>
<keyword evidence="1 8" id="KW-0846">Cobalamin</keyword>
<dbReference type="GO" id="GO:0031471">
    <property type="term" value="C:ethanolamine degradation polyhedral organelle"/>
    <property type="evidence" value="ECO:0007669"/>
    <property type="project" value="UniProtKB-UniRule"/>
</dbReference>
<comment type="similarity">
    <text evidence="8">Belongs to the EutC family.</text>
</comment>
<dbReference type="GO" id="GO:0009350">
    <property type="term" value="C:ethanolamine ammonia-lyase complex"/>
    <property type="evidence" value="ECO:0007669"/>
    <property type="project" value="UniProtKB-UniRule"/>
</dbReference>
<gene>
    <name evidence="8" type="primary">eutC</name>
    <name evidence="9" type="ORF">BN1356_01942</name>
</gene>
<comment type="subunit">
    <text evidence="8">The basic unit is a heterodimer which dimerizes to form tetramers. The heterotetramers trimerize; 6 large subunits form a core ring with 6 small subunits projecting outwards.</text>
</comment>
<evidence type="ECO:0000256" key="8">
    <source>
        <dbReference type="HAMAP-Rule" id="MF_00601"/>
    </source>
</evidence>
<evidence type="ECO:0000256" key="1">
    <source>
        <dbReference type="ARBA" id="ARBA00022628"/>
    </source>
</evidence>
<dbReference type="PANTHER" id="PTHR39330">
    <property type="entry name" value="ETHANOLAMINE AMMONIA-LYASE LIGHT CHAIN"/>
    <property type="match status" value="1"/>
</dbReference>
<evidence type="ECO:0000313" key="9">
    <source>
        <dbReference type="EMBL" id="CQR25600.1"/>
    </source>
</evidence>
<dbReference type="FunFam" id="3.40.50.11240:FF:000001">
    <property type="entry name" value="Ethanolamine ammonia-lyase light chain"/>
    <property type="match status" value="1"/>
</dbReference>
<comment type="catalytic activity">
    <reaction evidence="5 8">
        <text>ethanolamine = acetaldehyde + NH4(+)</text>
        <dbReference type="Rhea" id="RHEA:15313"/>
        <dbReference type="ChEBI" id="CHEBI:15343"/>
        <dbReference type="ChEBI" id="CHEBI:28938"/>
        <dbReference type="ChEBI" id="CHEBI:57603"/>
        <dbReference type="EC" id="4.3.1.7"/>
    </reaction>
</comment>
<keyword evidence="2 8" id="KW-0456">Lyase</keyword>
<feature type="binding site" evidence="8">
    <location>
        <position position="228"/>
    </location>
    <ligand>
        <name>adenosylcob(III)alamin</name>
        <dbReference type="ChEBI" id="CHEBI:18408"/>
    </ligand>
</feature>
<dbReference type="FunFam" id="1.10.30.40:FF:000001">
    <property type="entry name" value="Ethanolamine ammonia-lyase light chain"/>
    <property type="match status" value="1"/>
</dbReference>
<comment type="function">
    <text evidence="8">Catalyzes the deamination of various vicinal amino-alcohols to oxo compounds. Allows this organism to utilize ethanolamine as the sole source of nitrogen and carbon in the presence of external vitamin B12.</text>
</comment>
<evidence type="ECO:0000256" key="6">
    <source>
        <dbReference type="ARBA" id="ARBA00067005"/>
    </source>
</evidence>
<dbReference type="AlphaFoldDB" id="A0A0E4CTD6"/>
<dbReference type="EMBL" id="CTEN01000004">
    <property type="protein sequence ID" value="CQR25600.1"/>
    <property type="molecule type" value="Genomic_DNA"/>
</dbReference>
<dbReference type="NCBIfam" id="NF003971">
    <property type="entry name" value="PRK05465.1"/>
    <property type="match status" value="1"/>
</dbReference>